<sequence length="780" mass="87820">MSGLGTAAAQDGERAPQQGSNLIRLRPRAGQIVLGYGDTVMACEPDGSIEPGEERGLFVHETRAISRYQCRARGRKPQLLAQSQLNPQRWLGYYLLPAPGQDLREACQHAVELRWSRLLGSGLHEDLDITNYSGAPVALRLSLHWQADFADMAETREGRRQRGRLDCDWHGDDDGGRWRCRYRFARRYRHQGHQGRAAIDREAVATVRDADSAPRLRGERICFEIRLAPGQRWHACIDWQFRVEQRLLAPPACPCRPAEVACLDSEHAATRDYLREAAAVIVPGQDDLGYAVAATLERVRHDLASLRLRRLDRGRRQWTVAAGMPAFAAFFGRDAALVAWQSALLGPELLHGTLAELEHSQGRETDDWRDEQRGRMLHEARTGPLACLRYNPLGRYYGALNSSTLFPIALLQLWSWSGDRERVGALLPAAQAALAWLDREAREGHDGFYGYATRSRQGLENQSWKDSEDALVDPDGRPVQAPAATCEEQAQAYQAKLALATLWAEFGREDDARDLYAQAQRLRQRFDRAFWSERHGYYALAVDAHGRAIHSVASNPIHCLATGIAGPEQAQACMRRLMDKDMFSGWGIRTLSAEHPSYNPYAYHRGTVWPAEHGPLALGAMRYGLRESVWRLCRAQFEAAALFDHHRLPECFGGQQRSAEQPFPSLYPYANWPQAWSSTTALSLIQALLGLQPIAHRGVLRLDPQLPVWLPALEVRGLRVGAARVDLRFERCDDGATRHRVLALDGALQVLAQPSRWPGLHYDDFLRERRRDGDARARDV</sequence>
<gene>
    <name evidence="4" type="ORF">ABU614_17530</name>
</gene>
<dbReference type="InterPro" id="IPR054491">
    <property type="entry name" value="MGH1-like_GH"/>
</dbReference>
<evidence type="ECO:0000259" key="2">
    <source>
        <dbReference type="Pfam" id="PF14742"/>
    </source>
</evidence>
<dbReference type="RefSeq" id="WP_363797024.1">
    <property type="nucleotide sequence ID" value="NZ_CP159925.1"/>
</dbReference>
<dbReference type="Pfam" id="PF22422">
    <property type="entry name" value="MGH1-like_GH"/>
    <property type="match status" value="1"/>
</dbReference>
<name>A0AAU8MNW9_9GAMM</name>
<reference evidence="4" key="1">
    <citation type="submission" date="2024-06" db="EMBL/GenBank/DDBJ databases">
        <authorList>
            <person name="Li S."/>
        </authorList>
    </citation>
    <scope>NUCLEOTIDE SEQUENCE</scope>
    <source>
        <strain evidence="4">SR10</strain>
    </source>
</reference>
<dbReference type="InterPro" id="IPR008928">
    <property type="entry name" value="6-hairpin_glycosidase_sf"/>
</dbReference>
<evidence type="ECO:0000313" key="4">
    <source>
        <dbReference type="EMBL" id="XCO74166.1"/>
    </source>
</evidence>
<evidence type="ECO:0000256" key="1">
    <source>
        <dbReference type="SAM" id="MobiDB-lite"/>
    </source>
</evidence>
<dbReference type="InterPro" id="IPR012341">
    <property type="entry name" value="6hp_glycosidase-like_sf"/>
</dbReference>
<dbReference type="Pfam" id="PF14742">
    <property type="entry name" value="GDE_N_bis"/>
    <property type="match status" value="1"/>
</dbReference>
<dbReference type="EMBL" id="CP159925">
    <property type="protein sequence ID" value="XCO74166.1"/>
    <property type="molecule type" value="Genomic_DNA"/>
</dbReference>
<dbReference type="GO" id="GO:0005975">
    <property type="term" value="P:carbohydrate metabolic process"/>
    <property type="evidence" value="ECO:0007669"/>
    <property type="project" value="InterPro"/>
</dbReference>
<dbReference type="AlphaFoldDB" id="A0AAU8MNW9"/>
<proteinExistence type="predicted"/>
<dbReference type="InterPro" id="IPR032856">
    <property type="entry name" value="GDE_N_bis"/>
</dbReference>
<dbReference type="SUPFAM" id="SSF48208">
    <property type="entry name" value="Six-hairpin glycosidases"/>
    <property type="match status" value="1"/>
</dbReference>
<organism evidence="4">
    <name type="scientific">Lysobacter firmicutimachus</name>
    <dbReference type="NCBI Taxonomy" id="1792846"/>
    <lineage>
        <taxon>Bacteria</taxon>
        <taxon>Pseudomonadati</taxon>
        <taxon>Pseudomonadota</taxon>
        <taxon>Gammaproteobacteria</taxon>
        <taxon>Lysobacterales</taxon>
        <taxon>Lysobacteraceae</taxon>
        <taxon>Lysobacter</taxon>
    </lineage>
</organism>
<feature type="domain" description="Mannosylglycerate hydrolase MGH1-like glycoside hydrolase" evidence="3">
    <location>
        <begin position="401"/>
        <end position="642"/>
    </location>
</feature>
<evidence type="ECO:0000259" key="3">
    <source>
        <dbReference type="Pfam" id="PF22422"/>
    </source>
</evidence>
<accession>A0AAU8MNW9</accession>
<feature type="region of interest" description="Disordered" evidence="1">
    <location>
        <begin position="1"/>
        <end position="20"/>
    </location>
</feature>
<feature type="domain" description="Putative glycogen debranching enzyme N-terminal" evidence="2">
    <location>
        <begin position="36"/>
        <end position="237"/>
    </location>
</feature>
<protein>
    <submittedName>
        <fullName evidence="4">Glycogen debranching N-terminal domain-containing protein</fullName>
    </submittedName>
</protein>
<dbReference type="Gene3D" id="1.50.10.10">
    <property type="match status" value="1"/>
</dbReference>